<organism evidence="1 2">
    <name type="scientific">Caulobacter phage Seuss</name>
    <dbReference type="NCBI Taxonomy" id="1675601"/>
    <lineage>
        <taxon>Viruses</taxon>
        <taxon>Duplodnaviria</taxon>
        <taxon>Heunggongvirae</taxon>
        <taxon>Uroviricota</taxon>
        <taxon>Caudoviricetes</taxon>
        <taxon>Seussvirus</taxon>
        <taxon>Seussvirus seuss</taxon>
    </lineage>
</organism>
<dbReference type="EMBL" id="KT001914">
    <property type="protein sequence ID" value="AKU43563.1"/>
    <property type="molecule type" value="Genomic_DNA"/>
</dbReference>
<protein>
    <submittedName>
        <fullName evidence="1">Uncharacterized protein</fullName>
    </submittedName>
</protein>
<sequence>MLTNAYNSGKLVAITGAGSVASQVLYTVPEGKTFIGHVTWGAGSGVNVTLSLNGVDVVFGYGSTTTQGGGSVPITLPAGTVVSTSATGTAASNLPICLIGNEVQ</sequence>
<dbReference type="Proteomes" id="UP000221339">
    <property type="component" value="Segment"/>
</dbReference>
<proteinExistence type="predicted"/>
<keyword evidence="2" id="KW-1185">Reference proteome</keyword>
<evidence type="ECO:0000313" key="2">
    <source>
        <dbReference type="Proteomes" id="UP000221339"/>
    </source>
</evidence>
<reference evidence="1 2" key="1">
    <citation type="journal article" date="2015" name="Genome Announc.">
        <title>Complete Genome Sequence of Caulobacter crescentus Siphophage Seuss.</title>
        <authorList>
            <person name="Sloan J.M."/>
            <person name="Keene J.L."/>
            <person name="Cahill J.L."/>
            <person name="Rasche E.S."/>
            <person name="Kuty Everett G.F."/>
        </authorList>
    </citation>
    <scope>NUCLEOTIDE SEQUENCE [LARGE SCALE GENOMIC DNA]</scope>
</reference>
<evidence type="ECO:0000313" key="1">
    <source>
        <dbReference type="EMBL" id="AKU43563.1"/>
    </source>
</evidence>
<gene>
    <name evidence="1" type="ORF">CPT_Seuss37</name>
</gene>
<name>A0A0K1LMY4_9CAUD</name>
<accession>A0A0K1LMY4</accession>